<dbReference type="PRINTS" id="PR00320">
    <property type="entry name" value="GPROTEINBRPT"/>
</dbReference>
<dbReference type="InterPro" id="IPR019775">
    <property type="entry name" value="WD40_repeat_CS"/>
</dbReference>
<evidence type="ECO:0000256" key="3">
    <source>
        <dbReference type="ARBA" id="ARBA00022763"/>
    </source>
</evidence>
<feature type="repeat" description="WD" evidence="5">
    <location>
        <begin position="372"/>
        <end position="403"/>
    </location>
</feature>
<keyword evidence="4" id="KW-0234">DNA repair</keyword>
<dbReference type="InterPro" id="IPR036322">
    <property type="entry name" value="WD40_repeat_dom_sf"/>
</dbReference>
<dbReference type="PANTHER" id="PTHR46202">
    <property type="entry name" value="DNA EXCISION REPAIR PROTEIN ERCC-8"/>
    <property type="match status" value="1"/>
</dbReference>
<dbReference type="GO" id="GO:0043161">
    <property type="term" value="P:proteasome-mediated ubiquitin-dependent protein catabolic process"/>
    <property type="evidence" value="ECO:0007669"/>
    <property type="project" value="TreeGrafter"/>
</dbReference>
<dbReference type="AlphaFoldDB" id="A0A8T2T1P6"/>
<name>A0A8T2T1P6_CERRI</name>
<feature type="repeat" description="WD" evidence="5">
    <location>
        <begin position="187"/>
        <end position="222"/>
    </location>
</feature>
<keyword evidence="1 5" id="KW-0853">WD repeat</keyword>
<proteinExistence type="predicted"/>
<dbReference type="Pfam" id="PF00400">
    <property type="entry name" value="WD40"/>
    <property type="match status" value="5"/>
</dbReference>
<gene>
    <name evidence="6" type="ORF">KP509_16G038600</name>
</gene>
<dbReference type="GO" id="GO:0000209">
    <property type="term" value="P:protein polyubiquitination"/>
    <property type="evidence" value="ECO:0007669"/>
    <property type="project" value="TreeGrafter"/>
</dbReference>
<evidence type="ECO:0000256" key="4">
    <source>
        <dbReference type="ARBA" id="ARBA00023204"/>
    </source>
</evidence>
<dbReference type="OMA" id="WIPAPRE"/>
<evidence type="ECO:0000256" key="2">
    <source>
        <dbReference type="ARBA" id="ARBA00022737"/>
    </source>
</evidence>
<dbReference type="PROSITE" id="PS00678">
    <property type="entry name" value="WD_REPEATS_1"/>
    <property type="match status" value="2"/>
</dbReference>
<dbReference type="InterPro" id="IPR020472">
    <property type="entry name" value="WD40_PAC1"/>
</dbReference>
<dbReference type="Proteomes" id="UP000825935">
    <property type="component" value="Chromosome 16"/>
</dbReference>
<evidence type="ECO:0000256" key="1">
    <source>
        <dbReference type="ARBA" id="ARBA00022574"/>
    </source>
</evidence>
<dbReference type="InterPro" id="IPR042238">
    <property type="entry name" value="Rad28/ERCC8/Ckn1/ATCSA-1"/>
</dbReference>
<dbReference type="SMART" id="SM00320">
    <property type="entry name" value="WD40"/>
    <property type="match status" value="6"/>
</dbReference>
<accession>A0A8T2T1P6</accession>
<dbReference type="PROSITE" id="PS50294">
    <property type="entry name" value="WD_REPEATS_REGION"/>
    <property type="match status" value="4"/>
</dbReference>
<dbReference type="SUPFAM" id="SSF50978">
    <property type="entry name" value="WD40 repeat-like"/>
    <property type="match status" value="1"/>
</dbReference>
<comment type="caution">
    <text evidence="6">The sequence shown here is derived from an EMBL/GenBank/DDBJ whole genome shotgun (WGS) entry which is preliminary data.</text>
</comment>
<protein>
    <recommendedName>
        <fullName evidence="8">DNA excision repair protein ERCC-8</fullName>
    </recommendedName>
</protein>
<dbReference type="OrthoDB" id="361494at2759"/>
<organism evidence="6 7">
    <name type="scientific">Ceratopteris richardii</name>
    <name type="common">Triangle waterfern</name>
    <dbReference type="NCBI Taxonomy" id="49495"/>
    <lineage>
        <taxon>Eukaryota</taxon>
        <taxon>Viridiplantae</taxon>
        <taxon>Streptophyta</taxon>
        <taxon>Embryophyta</taxon>
        <taxon>Tracheophyta</taxon>
        <taxon>Polypodiopsida</taxon>
        <taxon>Polypodiidae</taxon>
        <taxon>Polypodiales</taxon>
        <taxon>Pteridineae</taxon>
        <taxon>Pteridaceae</taxon>
        <taxon>Parkerioideae</taxon>
        <taxon>Ceratopteris</taxon>
    </lineage>
</organism>
<dbReference type="PROSITE" id="PS50082">
    <property type="entry name" value="WD_REPEATS_2"/>
    <property type="match status" value="4"/>
</dbReference>
<dbReference type="GO" id="GO:0031464">
    <property type="term" value="C:Cul4A-RING E3 ubiquitin ligase complex"/>
    <property type="evidence" value="ECO:0007669"/>
    <property type="project" value="TreeGrafter"/>
</dbReference>
<dbReference type="GO" id="GO:0000109">
    <property type="term" value="C:nucleotide-excision repair complex"/>
    <property type="evidence" value="ECO:0007669"/>
    <property type="project" value="TreeGrafter"/>
</dbReference>
<dbReference type="Gene3D" id="2.130.10.10">
    <property type="entry name" value="YVTN repeat-like/Quinoprotein amine dehydrogenase"/>
    <property type="match status" value="1"/>
</dbReference>
<keyword evidence="7" id="KW-1185">Reference proteome</keyword>
<reference evidence="6" key="1">
    <citation type="submission" date="2021-08" db="EMBL/GenBank/DDBJ databases">
        <title>WGS assembly of Ceratopteris richardii.</title>
        <authorList>
            <person name="Marchant D.B."/>
            <person name="Chen G."/>
            <person name="Jenkins J."/>
            <person name="Shu S."/>
            <person name="Leebens-Mack J."/>
            <person name="Grimwood J."/>
            <person name="Schmutz J."/>
            <person name="Soltis P."/>
            <person name="Soltis D."/>
            <person name="Chen Z.-H."/>
        </authorList>
    </citation>
    <scope>NUCLEOTIDE SEQUENCE</scope>
    <source>
        <strain evidence="6">Whitten #5841</strain>
        <tissue evidence="6">Leaf</tissue>
    </source>
</reference>
<evidence type="ECO:0000313" key="6">
    <source>
        <dbReference type="EMBL" id="KAH7387736.1"/>
    </source>
</evidence>
<dbReference type="GO" id="GO:0006283">
    <property type="term" value="P:transcription-coupled nucleotide-excision repair"/>
    <property type="evidence" value="ECO:0007669"/>
    <property type="project" value="InterPro"/>
</dbReference>
<dbReference type="PANTHER" id="PTHR46202:SF1">
    <property type="entry name" value="DNA EXCISION REPAIR PROTEIN ERCC-8"/>
    <property type="match status" value="1"/>
</dbReference>
<feature type="repeat" description="WD" evidence="5">
    <location>
        <begin position="100"/>
        <end position="142"/>
    </location>
</feature>
<evidence type="ECO:0000256" key="5">
    <source>
        <dbReference type="PROSITE-ProRule" id="PRU00221"/>
    </source>
</evidence>
<dbReference type="EMBL" id="CM035421">
    <property type="protein sequence ID" value="KAH7387736.1"/>
    <property type="molecule type" value="Genomic_DNA"/>
</dbReference>
<dbReference type="InterPro" id="IPR001680">
    <property type="entry name" value="WD40_rpt"/>
</dbReference>
<keyword evidence="2" id="KW-0677">Repeat</keyword>
<feature type="repeat" description="WD" evidence="5">
    <location>
        <begin position="285"/>
        <end position="326"/>
    </location>
</feature>
<evidence type="ECO:0008006" key="8">
    <source>
        <dbReference type="Google" id="ProtNLM"/>
    </source>
</evidence>
<evidence type="ECO:0000313" key="7">
    <source>
        <dbReference type="Proteomes" id="UP000825935"/>
    </source>
</evidence>
<dbReference type="InterPro" id="IPR015943">
    <property type="entry name" value="WD40/YVTN_repeat-like_dom_sf"/>
</dbReference>
<dbReference type="FunFam" id="2.130.10.10:FF:001188">
    <property type="entry name" value="Transducin/WD40 repeat-like superfamily protein"/>
    <property type="match status" value="1"/>
</dbReference>
<sequence length="432" mass="48365">MWQMVGRRETGRLPPHKFRALLQKTRLYSIELAGHKEIASAHKSGVNSLQQIDATEARYLLSGAADGSVAVYDIEQATAYDHSTRTSKHEALFMVDKRVLNGHLYSVSCVHWYPIDTGIFVTGSFDNFVNVWDTNTTQVELQFNMSKKVYSLSMSTLATTHMLIATGTDDTRIRLCDIASGAFTHTLSGHRDSVWVVQWSTRSEWVLVSGGCDGAIRFWDIRRAGCYQILDQQCSQIGRRPPVLKKSSRTHGREDNLCTKYLNASSPIRQRGQKRSFGISAVDSRTAHYGSVAGLQMTADGLHMISAGTDSRLRLWDVESGCNTLVNYPSTYIRGNKGIQMAVTPDSSLVFTPSLNAILVYDVWSGHSYSSLRGHYDQVNCCAFHPQGQELYTGSNDRKILVWAPRRPIDIDNFDYEDAEQAIKADEDAWSD</sequence>
<keyword evidence="3" id="KW-0227">DNA damage</keyword>